<gene>
    <name evidence="3" type="primary">LOC115887384</name>
</gene>
<evidence type="ECO:0000313" key="2">
    <source>
        <dbReference type="Proteomes" id="UP000504635"/>
    </source>
</evidence>
<keyword evidence="2" id="KW-1185">Reference proteome</keyword>
<evidence type="ECO:0000256" key="1">
    <source>
        <dbReference type="SAM" id="MobiDB-lite"/>
    </source>
</evidence>
<dbReference type="RefSeq" id="XP_030762658.1">
    <property type="nucleotide sequence ID" value="XM_030906798.1"/>
</dbReference>
<dbReference type="InParanoid" id="A0A6J2YFD1"/>
<accession>A0A6J2YFD1</accession>
<name>A0A6J2YFD1_SITOR</name>
<protein>
    <submittedName>
        <fullName evidence="3">Uncharacterized protein LOC115887384</fullName>
    </submittedName>
</protein>
<feature type="compositionally biased region" description="Basic and acidic residues" evidence="1">
    <location>
        <begin position="8"/>
        <end position="39"/>
    </location>
</feature>
<reference evidence="3" key="1">
    <citation type="submission" date="2025-08" db="UniProtKB">
        <authorList>
            <consortium name="RefSeq"/>
        </authorList>
    </citation>
    <scope>IDENTIFICATION</scope>
    <source>
        <tissue evidence="3">Gonads</tissue>
    </source>
</reference>
<dbReference type="AlphaFoldDB" id="A0A6J2YFD1"/>
<dbReference type="KEGG" id="soy:115887384"/>
<evidence type="ECO:0000313" key="3">
    <source>
        <dbReference type="RefSeq" id="XP_030762658.1"/>
    </source>
</evidence>
<proteinExistence type="predicted"/>
<dbReference type="Proteomes" id="UP000504635">
    <property type="component" value="Unplaced"/>
</dbReference>
<dbReference type="OrthoDB" id="1517790at2759"/>
<dbReference type="GeneID" id="115887384"/>
<feature type="compositionally biased region" description="Polar residues" evidence="1">
    <location>
        <begin position="69"/>
        <end position="79"/>
    </location>
</feature>
<sequence>MINFLKFSIDRSPPRHQEQIARRSHSPEETQYVERRSNSYDRGSPRQRLSQYYEEYTNDDRYIQSQQYRNDGSEVSSVQGPEKRYTCPAASHRPPFTRRPVTRNSNILSAVLCLVKELDYPSLEVVEMAVRCRMDELDE</sequence>
<organism evidence="2 3">
    <name type="scientific">Sitophilus oryzae</name>
    <name type="common">Rice weevil</name>
    <name type="synonym">Curculio oryzae</name>
    <dbReference type="NCBI Taxonomy" id="7048"/>
    <lineage>
        <taxon>Eukaryota</taxon>
        <taxon>Metazoa</taxon>
        <taxon>Ecdysozoa</taxon>
        <taxon>Arthropoda</taxon>
        <taxon>Hexapoda</taxon>
        <taxon>Insecta</taxon>
        <taxon>Pterygota</taxon>
        <taxon>Neoptera</taxon>
        <taxon>Endopterygota</taxon>
        <taxon>Coleoptera</taxon>
        <taxon>Polyphaga</taxon>
        <taxon>Cucujiformia</taxon>
        <taxon>Curculionidae</taxon>
        <taxon>Dryophthorinae</taxon>
        <taxon>Sitophilus</taxon>
    </lineage>
</organism>
<feature type="region of interest" description="Disordered" evidence="1">
    <location>
        <begin position="69"/>
        <end position="100"/>
    </location>
</feature>
<feature type="region of interest" description="Disordered" evidence="1">
    <location>
        <begin position="7"/>
        <end position="47"/>
    </location>
</feature>